<sequence length="13" mass="1551">MNSQRHPLCEHAQ</sequence>
<organism evidence="1">
    <name type="scientific">Anguilla anguilla</name>
    <name type="common">European freshwater eel</name>
    <name type="synonym">Muraena anguilla</name>
    <dbReference type="NCBI Taxonomy" id="7936"/>
    <lineage>
        <taxon>Eukaryota</taxon>
        <taxon>Metazoa</taxon>
        <taxon>Chordata</taxon>
        <taxon>Craniata</taxon>
        <taxon>Vertebrata</taxon>
        <taxon>Euteleostomi</taxon>
        <taxon>Actinopterygii</taxon>
        <taxon>Neopterygii</taxon>
        <taxon>Teleostei</taxon>
        <taxon>Anguilliformes</taxon>
        <taxon>Anguillidae</taxon>
        <taxon>Anguilla</taxon>
    </lineage>
</organism>
<evidence type="ECO:0000313" key="1">
    <source>
        <dbReference type="EMBL" id="JAH79814.1"/>
    </source>
</evidence>
<accession>A0A0E9VNX5</accession>
<name>A0A0E9VNX5_ANGAN</name>
<protein>
    <submittedName>
        <fullName evidence="1">Uncharacterized protein</fullName>
    </submittedName>
</protein>
<reference evidence="1" key="1">
    <citation type="submission" date="2014-11" db="EMBL/GenBank/DDBJ databases">
        <authorList>
            <person name="Amaro Gonzalez C."/>
        </authorList>
    </citation>
    <scope>NUCLEOTIDE SEQUENCE</scope>
</reference>
<dbReference type="EMBL" id="GBXM01028763">
    <property type="protein sequence ID" value="JAH79814.1"/>
    <property type="molecule type" value="Transcribed_RNA"/>
</dbReference>
<reference evidence="1" key="2">
    <citation type="journal article" date="2015" name="Fish Shellfish Immunol.">
        <title>Early steps in the European eel (Anguilla anguilla)-Vibrio vulnificus interaction in the gills: Role of the RtxA13 toxin.</title>
        <authorList>
            <person name="Callol A."/>
            <person name="Pajuelo D."/>
            <person name="Ebbesson L."/>
            <person name="Teles M."/>
            <person name="MacKenzie S."/>
            <person name="Amaro C."/>
        </authorList>
    </citation>
    <scope>NUCLEOTIDE SEQUENCE</scope>
</reference>
<proteinExistence type="predicted"/>